<evidence type="ECO:0000313" key="3">
    <source>
        <dbReference type="Proteomes" id="UP000541444"/>
    </source>
</evidence>
<reference evidence="2 3" key="1">
    <citation type="journal article" date="2020" name="IScience">
        <title>Genome Sequencing of the Endangered Kingdonia uniflora (Circaeasteraceae, Ranunculales) Reveals Potential Mechanisms of Evolutionary Specialization.</title>
        <authorList>
            <person name="Sun Y."/>
            <person name="Deng T."/>
            <person name="Zhang A."/>
            <person name="Moore M.J."/>
            <person name="Landis J.B."/>
            <person name="Lin N."/>
            <person name="Zhang H."/>
            <person name="Zhang X."/>
            <person name="Huang J."/>
            <person name="Zhang X."/>
            <person name="Sun H."/>
            <person name="Wang H."/>
        </authorList>
    </citation>
    <scope>NUCLEOTIDE SEQUENCE [LARGE SCALE GENOMIC DNA]</scope>
    <source>
        <strain evidence="2">TB1705</strain>
        <tissue evidence="2">Leaf</tissue>
    </source>
</reference>
<evidence type="ECO:0000256" key="1">
    <source>
        <dbReference type="SAM" id="Coils"/>
    </source>
</evidence>
<feature type="coiled-coil region" evidence="1">
    <location>
        <begin position="168"/>
        <end position="202"/>
    </location>
</feature>
<accession>A0A7J7M8H0</accession>
<dbReference type="PANTHER" id="PTHR47270">
    <property type="entry name" value="PROTEIN MLP1-LIKE"/>
    <property type="match status" value="1"/>
</dbReference>
<dbReference type="EMBL" id="JACGCM010001717">
    <property type="protein sequence ID" value="KAF6151084.1"/>
    <property type="molecule type" value="Genomic_DNA"/>
</dbReference>
<name>A0A7J7M8H0_9MAGN</name>
<feature type="coiled-coil region" evidence="1">
    <location>
        <begin position="38"/>
        <end position="106"/>
    </location>
</feature>
<organism evidence="2 3">
    <name type="scientific">Kingdonia uniflora</name>
    <dbReference type="NCBI Taxonomy" id="39325"/>
    <lineage>
        <taxon>Eukaryota</taxon>
        <taxon>Viridiplantae</taxon>
        <taxon>Streptophyta</taxon>
        <taxon>Embryophyta</taxon>
        <taxon>Tracheophyta</taxon>
        <taxon>Spermatophyta</taxon>
        <taxon>Magnoliopsida</taxon>
        <taxon>Ranunculales</taxon>
        <taxon>Circaeasteraceae</taxon>
        <taxon>Kingdonia</taxon>
    </lineage>
</organism>
<dbReference type="PANTHER" id="PTHR47270:SF3">
    <property type="entry name" value="HYPOTETICAL PROTEIN"/>
    <property type="match status" value="1"/>
</dbReference>
<dbReference type="Proteomes" id="UP000541444">
    <property type="component" value="Unassembled WGS sequence"/>
</dbReference>
<dbReference type="AlphaFoldDB" id="A0A7J7M8H0"/>
<feature type="coiled-coil region" evidence="1">
    <location>
        <begin position="266"/>
        <end position="318"/>
    </location>
</feature>
<dbReference type="SUPFAM" id="SSF90257">
    <property type="entry name" value="Myosin rod fragments"/>
    <property type="match status" value="1"/>
</dbReference>
<dbReference type="OrthoDB" id="969348at2759"/>
<comment type="caution">
    <text evidence="2">The sequence shown here is derived from an EMBL/GenBank/DDBJ whole genome shotgun (WGS) entry which is preliminary data.</text>
</comment>
<keyword evidence="1" id="KW-0175">Coiled coil</keyword>
<sequence length="387" mass="44995">MQKDLQDTGNFLEEELDDKSTKFLLERNRSNQALLEIKAKWTSKISKKEKELANLKAKLSGSKEIRFGYGGDSNMIKENEALKEKVQELERDFNELTDKNLNLILKLKGSNGGTSFNSSSNELQESEIELLKITNMPFGTTTRDQVEIREREAEITALKQQLKDGYRRKAEKSEIVELESKLSSKNEEIEILKQSQMELRARVYSLQKQKDQVDENFDIVSRESAITSKCLDDVRNDLLVLTCSLDTHISANKMLEGKLFELESGKHELKLHLSEMEEENAQLLEQIFGLEAQLRNKIERLGNDMETQRVELKLKQQEMQDRWSETLEECKYLKRANPQLQPIAECLIEEYSSVQKLNGELRKQKLQLHERCTRLEAKFLQLKEKFS</sequence>
<gene>
    <name evidence="2" type="ORF">GIB67_042419</name>
</gene>
<evidence type="ECO:0000313" key="2">
    <source>
        <dbReference type="EMBL" id="KAF6151084.1"/>
    </source>
</evidence>
<protein>
    <submittedName>
        <fullName evidence="2">Uncharacterized protein</fullName>
    </submittedName>
</protein>
<keyword evidence="3" id="KW-1185">Reference proteome</keyword>
<proteinExistence type="predicted"/>